<keyword evidence="4 5" id="KW-0472">Membrane</keyword>
<feature type="transmembrane region" description="Helical" evidence="5">
    <location>
        <begin position="49"/>
        <end position="68"/>
    </location>
</feature>
<proteinExistence type="predicted"/>
<comment type="subcellular location">
    <subcellularLocation>
        <location evidence="1">Membrane</location>
        <topology evidence="1">Multi-pass membrane protein</topology>
    </subcellularLocation>
</comment>
<dbReference type="GeneID" id="28960047"/>
<protein>
    <recommendedName>
        <fullName evidence="6">MARVEL domain-containing protein</fullName>
    </recommendedName>
</protein>
<sequence>MTSSGSGHKVASVILRFLELACGAIVLGLLGHFCDLVNEASNISVDGRIIYAMVVAGITIVYSIVFFAPFDILFMAFPFDFILFIMWLVAFCLLETVRTPCCSIVDDSSIFLGYDRERGATSAVQSGTTTIGAIIGDVSGGLGRWAGSASMEPDVRNGGLFSPFRSSSGCFTSSVGIYVFTEYIHFKETVSSAKQQMRKLSHNYPANGQNRESTATGAA</sequence>
<accession>A0A0J9V0B5</accession>
<dbReference type="EMBL" id="DS231702">
    <property type="protein sequence ID" value="KNB04608.1"/>
    <property type="molecule type" value="Genomic_DNA"/>
</dbReference>
<dbReference type="Proteomes" id="UP000009097">
    <property type="component" value="Unassembled WGS sequence"/>
</dbReference>
<reference evidence="7" key="1">
    <citation type="submission" date="2007-04" db="EMBL/GenBank/DDBJ databases">
        <authorList>
            <consortium name="The Broad Institute Genome Sequencing Platform"/>
            <person name="Birren B."/>
            <person name="Lander E."/>
            <person name="Galagan J."/>
            <person name="Nusbaum C."/>
            <person name="Devon K."/>
            <person name="Ma L.-J."/>
            <person name="Jaffe D."/>
            <person name="Butler J."/>
            <person name="Alvarez P."/>
            <person name="Gnerre S."/>
            <person name="Grabherr M."/>
            <person name="Kleber M."/>
            <person name="Mauceli E."/>
            <person name="Brockman W."/>
            <person name="MacCallum I.A."/>
            <person name="Young S."/>
            <person name="LaButti K."/>
            <person name="DeCaprio D."/>
            <person name="Crawford M."/>
            <person name="Koehrsen M."/>
            <person name="Engels R."/>
            <person name="Montgomery P."/>
            <person name="Pearson M."/>
            <person name="Howarth C."/>
            <person name="Larson L."/>
            <person name="White J."/>
            <person name="O'Leary S."/>
            <person name="Kodira C."/>
            <person name="Zeng Q."/>
            <person name="Yandava C."/>
            <person name="Alvarado L."/>
            <person name="Kistler C."/>
            <person name="Shim W.-B."/>
            <person name="Kang S."/>
            <person name="Woloshuk C."/>
        </authorList>
    </citation>
    <scope>NUCLEOTIDE SEQUENCE</scope>
    <source>
        <strain evidence="7">4287</strain>
    </source>
</reference>
<evidence type="ECO:0000256" key="1">
    <source>
        <dbReference type="ARBA" id="ARBA00004141"/>
    </source>
</evidence>
<organism evidence="7 8">
    <name type="scientific">Fusarium oxysporum f. sp. lycopersici (strain 4287 / CBS 123668 / FGSC 9935 / NRRL 34936)</name>
    <name type="common">Fusarium vascular wilt of tomato</name>
    <dbReference type="NCBI Taxonomy" id="426428"/>
    <lineage>
        <taxon>Eukaryota</taxon>
        <taxon>Fungi</taxon>
        <taxon>Dikarya</taxon>
        <taxon>Ascomycota</taxon>
        <taxon>Pezizomycotina</taxon>
        <taxon>Sordariomycetes</taxon>
        <taxon>Hypocreomycetidae</taxon>
        <taxon>Hypocreales</taxon>
        <taxon>Nectriaceae</taxon>
        <taxon>Fusarium</taxon>
        <taxon>Fusarium oxysporum species complex</taxon>
    </lineage>
</organism>
<dbReference type="VEuPathDB" id="FungiDB:FOXG_19341"/>
<evidence type="ECO:0000256" key="2">
    <source>
        <dbReference type="ARBA" id="ARBA00022692"/>
    </source>
</evidence>
<evidence type="ECO:0000313" key="8">
    <source>
        <dbReference type="Proteomes" id="UP000009097"/>
    </source>
</evidence>
<dbReference type="GO" id="GO:0016020">
    <property type="term" value="C:membrane"/>
    <property type="evidence" value="ECO:0007669"/>
    <property type="project" value="UniProtKB-SubCell"/>
</dbReference>
<reference evidence="7" key="2">
    <citation type="journal article" date="2010" name="Nature">
        <title>Comparative genomics reveals mobile pathogenicity chromosomes in Fusarium.</title>
        <authorList>
            <person name="Ma L.J."/>
            <person name="van der Does H.C."/>
            <person name="Borkovich K.A."/>
            <person name="Coleman J.J."/>
            <person name="Daboussi M.J."/>
            <person name="Di Pietro A."/>
            <person name="Dufresne M."/>
            <person name="Freitag M."/>
            <person name="Grabherr M."/>
            <person name="Henrissat B."/>
            <person name="Houterman P.M."/>
            <person name="Kang S."/>
            <person name="Shim W.B."/>
            <person name="Woloshuk C."/>
            <person name="Xie X."/>
            <person name="Xu J.R."/>
            <person name="Antoniw J."/>
            <person name="Baker S.E."/>
            <person name="Bluhm B.H."/>
            <person name="Breakspear A."/>
            <person name="Brown D.W."/>
            <person name="Butchko R.A."/>
            <person name="Chapman S."/>
            <person name="Coulson R."/>
            <person name="Coutinho P.M."/>
            <person name="Danchin E.G."/>
            <person name="Diener A."/>
            <person name="Gale L.R."/>
            <person name="Gardiner D.M."/>
            <person name="Goff S."/>
            <person name="Hammond-Kosack K.E."/>
            <person name="Hilburn K."/>
            <person name="Hua-Van A."/>
            <person name="Jonkers W."/>
            <person name="Kazan K."/>
            <person name="Kodira C.D."/>
            <person name="Koehrsen M."/>
            <person name="Kumar L."/>
            <person name="Lee Y.H."/>
            <person name="Li L."/>
            <person name="Manners J.M."/>
            <person name="Miranda-Saavedra D."/>
            <person name="Mukherjee M."/>
            <person name="Park G."/>
            <person name="Park J."/>
            <person name="Park S.Y."/>
            <person name="Proctor R.H."/>
            <person name="Regev A."/>
            <person name="Ruiz-Roldan M.C."/>
            <person name="Sain D."/>
            <person name="Sakthikumar S."/>
            <person name="Sykes S."/>
            <person name="Schwartz D.C."/>
            <person name="Turgeon B.G."/>
            <person name="Wapinski I."/>
            <person name="Yoder O."/>
            <person name="Young S."/>
            <person name="Zeng Q."/>
            <person name="Zhou S."/>
            <person name="Galagan J."/>
            <person name="Cuomo C.A."/>
            <person name="Kistler H.C."/>
            <person name="Rep M."/>
        </authorList>
    </citation>
    <scope>NUCLEOTIDE SEQUENCE [LARGE SCALE GENOMIC DNA]</scope>
    <source>
        <strain evidence="7">4287</strain>
    </source>
</reference>
<dbReference type="PANTHER" id="PTHR39608">
    <property type="entry name" value="INTEGRAL MEMBRANE PROTEIN (AFU_ORTHOLOGUE AFUA_5G08640)"/>
    <property type="match status" value="1"/>
</dbReference>
<dbReference type="OrthoDB" id="4074965at2759"/>
<dbReference type="AlphaFoldDB" id="A0A0J9V0B5"/>
<keyword evidence="2 5" id="KW-0812">Transmembrane</keyword>
<name>A0A0J9V0B5_FUSO4</name>
<keyword evidence="3 5" id="KW-1133">Transmembrane helix</keyword>
<feature type="transmembrane region" description="Helical" evidence="5">
    <location>
        <begin position="74"/>
        <end position="94"/>
    </location>
</feature>
<evidence type="ECO:0000256" key="5">
    <source>
        <dbReference type="SAM" id="Phobius"/>
    </source>
</evidence>
<dbReference type="Pfam" id="PF01284">
    <property type="entry name" value="MARVEL"/>
    <property type="match status" value="1"/>
</dbReference>
<evidence type="ECO:0000256" key="3">
    <source>
        <dbReference type="ARBA" id="ARBA00022989"/>
    </source>
</evidence>
<dbReference type="InterPro" id="IPR008253">
    <property type="entry name" value="Marvel"/>
</dbReference>
<evidence type="ECO:0000256" key="4">
    <source>
        <dbReference type="ARBA" id="ARBA00023136"/>
    </source>
</evidence>
<dbReference type="RefSeq" id="XP_018242653.1">
    <property type="nucleotide sequence ID" value="XM_018399554.1"/>
</dbReference>
<evidence type="ECO:0000259" key="6">
    <source>
        <dbReference type="Pfam" id="PF01284"/>
    </source>
</evidence>
<feature type="transmembrane region" description="Helical" evidence="5">
    <location>
        <begin position="13"/>
        <end position="37"/>
    </location>
</feature>
<dbReference type="PANTHER" id="PTHR39608:SF1">
    <property type="entry name" value="INTEGRAL MEMBRANE PROTEIN (AFU_ORTHOLOGUE AFUA_5G08640)"/>
    <property type="match status" value="1"/>
</dbReference>
<evidence type="ECO:0000313" key="7">
    <source>
        <dbReference type="EMBL" id="KNB04608.1"/>
    </source>
</evidence>
<gene>
    <name evidence="7" type="ORF">FOXG_19341</name>
</gene>
<dbReference type="KEGG" id="fox:FOXG_19341"/>
<feature type="domain" description="MARVEL" evidence="6">
    <location>
        <begin position="12"/>
        <end position="98"/>
    </location>
</feature>